<dbReference type="EMBL" id="AYKG01000021">
    <property type="protein sequence ID" value="ROO28467.1"/>
    <property type="molecule type" value="Genomic_DNA"/>
</dbReference>
<dbReference type="RefSeq" id="WP_123658095.1">
    <property type="nucleotide sequence ID" value="NZ_AYKG01000021.1"/>
</dbReference>
<dbReference type="SUPFAM" id="SSF53448">
    <property type="entry name" value="Nucleotide-diphospho-sugar transferases"/>
    <property type="match status" value="1"/>
</dbReference>
<accession>A0A423PS98</accession>
<dbReference type="Proteomes" id="UP000285310">
    <property type="component" value="Unassembled WGS sequence"/>
</dbReference>
<dbReference type="Pfam" id="PF06258">
    <property type="entry name" value="Mito_fiss_Elm1"/>
    <property type="match status" value="1"/>
</dbReference>
<dbReference type="OrthoDB" id="583646at2"/>
<name>A0A423PS98_9GAMM</name>
<evidence type="ECO:0000313" key="3">
    <source>
        <dbReference type="Proteomes" id="UP000285310"/>
    </source>
</evidence>
<dbReference type="InterPro" id="IPR029044">
    <property type="entry name" value="Nucleotide-diphossugar_trans"/>
</dbReference>
<organism evidence="2 3">
    <name type="scientific">Salinisphaera japonica YTM-1</name>
    <dbReference type="NCBI Taxonomy" id="1209778"/>
    <lineage>
        <taxon>Bacteria</taxon>
        <taxon>Pseudomonadati</taxon>
        <taxon>Pseudomonadota</taxon>
        <taxon>Gammaproteobacteria</taxon>
        <taxon>Salinisphaerales</taxon>
        <taxon>Salinisphaeraceae</taxon>
        <taxon>Salinisphaera</taxon>
    </lineage>
</organism>
<dbReference type="AlphaFoldDB" id="A0A423PS98"/>
<dbReference type="Gene3D" id="3.90.550.10">
    <property type="entry name" value="Spore Coat Polysaccharide Biosynthesis Protein SpsA, Chain A"/>
    <property type="match status" value="1"/>
</dbReference>
<proteinExistence type="predicted"/>
<dbReference type="PANTHER" id="PTHR33986">
    <property type="entry name" value="OS02G0535700 PROTEIN"/>
    <property type="match status" value="1"/>
</dbReference>
<evidence type="ECO:0000256" key="1">
    <source>
        <dbReference type="SAM" id="MobiDB-lite"/>
    </source>
</evidence>
<reference evidence="2 3" key="1">
    <citation type="submission" date="2013-10" db="EMBL/GenBank/DDBJ databases">
        <title>Salinisphaera japonica YTM-1 Genome Sequencing.</title>
        <authorList>
            <person name="Lai Q."/>
            <person name="Li C."/>
            <person name="Shao Z."/>
        </authorList>
    </citation>
    <scope>NUCLEOTIDE SEQUENCE [LARGE SCALE GENOMIC DNA]</scope>
    <source>
        <strain evidence="2 3">YTM-1</strain>
    </source>
</reference>
<feature type="region of interest" description="Disordered" evidence="1">
    <location>
        <begin position="799"/>
        <end position="819"/>
    </location>
</feature>
<comment type="caution">
    <text evidence="2">The sequence shown here is derived from an EMBL/GenBank/DDBJ whole genome shotgun (WGS) entry which is preliminary data.</text>
</comment>
<protein>
    <submittedName>
        <fullName evidence="2">Uncharacterized protein</fullName>
    </submittedName>
</protein>
<dbReference type="PANTHER" id="PTHR33986:SF15">
    <property type="entry name" value="MITOCHONDRIAL FISSION PROTEIN ELM1"/>
    <property type="match status" value="1"/>
</dbReference>
<sequence>MAIRIKRIAETFWEGDLRHADSGQAETMRVRLGPRSGVTPSAKPAVQIYLGTEAVQFRAERAFIYSIERVRDPARAYDIHLMKDFAGFERRLWLTGFTNYRFMIPELAAGTGRAIYNDTDQIYLRDPAELFDAEMGGAGVLSINDRDTSVMLMDCARMVGLWNSDTARRVGNRELEKQMRDAGLWADLDDAWNARDAEYVPGESAVVHYTTIHTQPWRPTPQDYVYRPNPAGAIWQQIEDEADAAGFQVWGRDVPSPLLVRQQAGPAGHARASDISPAALADFKRLMTDCKIKQATYFSAPGATLRPRDLRVSAVTRASVADLLADTPLAACDAVLADDLVHLPDADLPWILDGLFAAAARAVCVSITLDTSRSRHTPADAIWWYQLLVSAACRAPDRHWRLIVRKPRRGRADRVWRWSGGALAHREPTVWALTHYKTGHRSQALGVARALGWSLTDKPIERAPRRYARALAGDLVRGLTGRPAGAWPGELAPPWPDVIVASGWLPSLAAQAVARRSLARTRLVLMGRRGGRIGESQDVAVVCQHFDLPPNPRQIATVLPPSRVASARLAQARRDWPDVFAEQPGPHIVWLVGGDTPQHALDAATAKHLTRRIGEQARAAGGQLAILNSRRTPAAASQAIEAARGPDSVFIDWAGQTAGAANPYLGYLAHADRLVVTGESESMLAEAIATGRPVYIAPVPEARPDLRRRLADWVVGQAARDRFNKRGSRRPQEGLQYLCARLVEQRVFVPRRNMPELHEALIDQGVARYLDDALEAFRPPVWHETEWLARRIRALLPLPGDAATPAGGQRRAATARQAG</sequence>
<dbReference type="InParanoid" id="A0A423PS98"/>
<dbReference type="InterPro" id="IPR009367">
    <property type="entry name" value="Elm1-like"/>
</dbReference>
<gene>
    <name evidence="2" type="ORF">SAJA_07880</name>
</gene>
<keyword evidence="3" id="KW-1185">Reference proteome</keyword>
<evidence type="ECO:0000313" key="2">
    <source>
        <dbReference type="EMBL" id="ROO28467.1"/>
    </source>
</evidence>